<feature type="domain" description="Spo11/DNA topoisomerase VI subunit A N-terminal" evidence="12">
    <location>
        <begin position="551"/>
        <end position="611"/>
    </location>
</feature>
<organism evidence="14 15">
    <name type="scientific">Dioszegia hungarica</name>
    <dbReference type="NCBI Taxonomy" id="4972"/>
    <lineage>
        <taxon>Eukaryota</taxon>
        <taxon>Fungi</taxon>
        <taxon>Dikarya</taxon>
        <taxon>Basidiomycota</taxon>
        <taxon>Agaricomycotina</taxon>
        <taxon>Tremellomycetes</taxon>
        <taxon>Tremellales</taxon>
        <taxon>Bulleribasidiaceae</taxon>
        <taxon>Dioszegia</taxon>
    </lineage>
</organism>
<comment type="caution">
    <text evidence="14">The sequence shown here is derived from an EMBL/GenBank/DDBJ whole genome shotgun (WGS) entry which is preliminary data.</text>
</comment>
<dbReference type="EC" id="5.6.2.2" evidence="4"/>
<evidence type="ECO:0000256" key="6">
    <source>
        <dbReference type="ARBA" id="ARBA00022842"/>
    </source>
</evidence>
<keyword evidence="15" id="KW-1185">Reference proteome</keyword>
<dbReference type="Pfam" id="PF21180">
    <property type="entry name" value="TOP6A-Spo11_Toprim"/>
    <property type="match status" value="1"/>
</dbReference>
<evidence type="ECO:0000256" key="5">
    <source>
        <dbReference type="ARBA" id="ARBA00022723"/>
    </source>
</evidence>
<feature type="region of interest" description="Disordered" evidence="11">
    <location>
        <begin position="841"/>
        <end position="867"/>
    </location>
</feature>
<feature type="compositionally biased region" description="Polar residues" evidence="11">
    <location>
        <begin position="259"/>
        <end position="270"/>
    </location>
</feature>
<evidence type="ECO:0000256" key="2">
    <source>
        <dbReference type="ARBA" id="ARBA00001946"/>
    </source>
</evidence>
<dbReference type="AlphaFoldDB" id="A0AA38LXM4"/>
<evidence type="ECO:0000256" key="11">
    <source>
        <dbReference type="SAM" id="MobiDB-lite"/>
    </source>
</evidence>
<proteinExistence type="inferred from homology"/>
<dbReference type="EMBL" id="JAKWFO010000001">
    <property type="protein sequence ID" value="KAI9639897.1"/>
    <property type="molecule type" value="Genomic_DNA"/>
</dbReference>
<protein>
    <recommendedName>
        <fullName evidence="4">DNA topoisomerase (ATP-hydrolyzing)</fullName>
        <ecNumber evidence="4">5.6.2.2</ecNumber>
    </recommendedName>
</protein>
<name>A0AA38LXM4_9TREE</name>
<evidence type="ECO:0000256" key="3">
    <source>
        <dbReference type="ARBA" id="ARBA00006559"/>
    </source>
</evidence>
<dbReference type="InterPro" id="IPR036388">
    <property type="entry name" value="WH-like_DNA-bd_sf"/>
</dbReference>
<comment type="cofactor">
    <cofactor evidence="2">
        <name>Mg(2+)</name>
        <dbReference type="ChEBI" id="CHEBI:18420"/>
    </cofactor>
</comment>
<evidence type="ECO:0000256" key="4">
    <source>
        <dbReference type="ARBA" id="ARBA00012895"/>
    </source>
</evidence>
<feature type="domain" description="Topoisomerase 6 subunit A/Spo11 TOPRIM" evidence="13">
    <location>
        <begin position="662"/>
        <end position="837"/>
    </location>
</feature>
<dbReference type="GO" id="GO:0007131">
    <property type="term" value="P:reciprocal meiotic recombination"/>
    <property type="evidence" value="ECO:0007669"/>
    <property type="project" value="TreeGrafter"/>
</dbReference>
<dbReference type="CDD" id="cd00223">
    <property type="entry name" value="TOPRIM_TopoIIB_SPO"/>
    <property type="match status" value="1"/>
</dbReference>
<dbReference type="GO" id="GO:0000228">
    <property type="term" value="C:nuclear chromosome"/>
    <property type="evidence" value="ECO:0007669"/>
    <property type="project" value="TreeGrafter"/>
</dbReference>
<dbReference type="GO" id="GO:0046872">
    <property type="term" value="F:metal ion binding"/>
    <property type="evidence" value="ECO:0007669"/>
    <property type="project" value="UniProtKB-KW"/>
</dbReference>
<evidence type="ECO:0000259" key="12">
    <source>
        <dbReference type="Pfam" id="PF04406"/>
    </source>
</evidence>
<gene>
    <name evidence="14" type="ORF">MKK02DRAFT_40226</name>
</gene>
<feature type="compositionally biased region" description="Acidic residues" evidence="11">
    <location>
        <begin position="846"/>
        <end position="860"/>
    </location>
</feature>
<evidence type="ECO:0000256" key="8">
    <source>
        <dbReference type="ARBA" id="ARBA00023125"/>
    </source>
</evidence>
<dbReference type="PANTHER" id="PTHR10848">
    <property type="entry name" value="MEIOTIC RECOMBINATION PROTEIN SPO11"/>
    <property type="match status" value="1"/>
</dbReference>
<feature type="compositionally biased region" description="Basic residues" evidence="11">
    <location>
        <begin position="455"/>
        <end position="466"/>
    </location>
</feature>
<evidence type="ECO:0000313" key="14">
    <source>
        <dbReference type="EMBL" id="KAI9639897.1"/>
    </source>
</evidence>
<keyword evidence="9 10" id="KW-0413">Isomerase</keyword>
<dbReference type="InterPro" id="IPR002815">
    <property type="entry name" value="Spo11/TopoVI_A"/>
</dbReference>
<dbReference type="PANTHER" id="PTHR10848:SF0">
    <property type="entry name" value="MEIOTIC RECOMBINATION PROTEIN SPO11"/>
    <property type="match status" value="1"/>
</dbReference>
<keyword evidence="6" id="KW-0460">Magnesium</keyword>
<dbReference type="Gene3D" id="3.40.1360.10">
    <property type="match status" value="1"/>
</dbReference>
<feature type="active site" description="O-(5'-phospho-DNA)-tyrosine intermediate" evidence="10">
    <location>
        <position position="579"/>
    </location>
</feature>
<feature type="compositionally biased region" description="Polar residues" evidence="11">
    <location>
        <begin position="109"/>
        <end position="128"/>
    </location>
</feature>
<dbReference type="PROSITE" id="PS52041">
    <property type="entry name" value="TOPO_IIB"/>
    <property type="match status" value="1"/>
</dbReference>
<evidence type="ECO:0000256" key="7">
    <source>
        <dbReference type="ARBA" id="ARBA00023029"/>
    </source>
</evidence>
<comment type="catalytic activity">
    <reaction evidence="1 10">
        <text>ATP-dependent breakage, passage and rejoining of double-stranded DNA.</text>
        <dbReference type="EC" id="5.6.2.2"/>
    </reaction>
</comment>
<dbReference type="GO" id="GO:0005524">
    <property type="term" value="F:ATP binding"/>
    <property type="evidence" value="ECO:0007669"/>
    <property type="project" value="InterPro"/>
</dbReference>
<dbReference type="InterPro" id="IPR036078">
    <property type="entry name" value="Spo11/TopoVI_A_sf"/>
</dbReference>
<dbReference type="GeneID" id="77730220"/>
<feature type="compositionally biased region" description="Basic and acidic residues" evidence="11">
    <location>
        <begin position="499"/>
        <end position="510"/>
    </location>
</feature>
<evidence type="ECO:0000313" key="15">
    <source>
        <dbReference type="Proteomes" id="UP001164286"/>
    </source>
</evidence>
<dbReference type="Pfam" id="PF04406">
    <property type="entry name" value="TP6A_N"/>
    <property type="match status" value="1"/>
</dbReference>
<feature type="compositionally biased region" description="Polar residues" evidence="11">
    <location>
        <begin position="147"/>
        <end position="162"/>
    </location>
</feature>
<evidence type="ECO:0000259" key="13">
    <source>
        <dbReference type="Pfam" id="PF21180"/>
    </source>
</evidence>
<evidence type="ECO:0000256" key="9">
    <source>
        <dbReference type="ARBA" id="ARBA00023235"/>
    </source>
</evidence>
<evidence type="ECO:0000256" key="10">
    <source>
        <dbReference type="PROSITE-ProRule" id="PRU01385"/>
    </source>
</evidence>
<dbReference type="Gene3D" id="1.10.10.10">
    <property type="entry name" value="Winged helix-like DNA-binding domain superfamily/Winged helix DNA-binding domain"/>
    <property type="match status" value="1"/>
</dbReference>
<feature type="compositionally biased region" description="Basic and acidic residues" evidence="11">
    <location>
        <begin position="62"/>
        <end position="82"/>
    </location>
</feature>
<dbReference type="PRINTS" id="PR01550">
    <property type="entry name" value="TOP6AFAMILY"/>
</dbReference>
<sequence length="883" mass="95564">MSAPLAASPSSLGSTPLTSFSSSSRDTQSSQSSQSTPRVSRYAPRRSMAVIITESDSEEDIDPKVAPRHEQQDSSIRSDIRRYMTQPISQTNNLPRRLPSQVHAPSGRSAATTRTVAHQARITSRTPQLPTPIPARSAPPVLGAGSRQRNTSRQTPLPTASRISFPRLGRFNSLPHEKLSIPPVMEETSESLPTKLSGRKREREDEGVDGVDHDKGDGEATDGSGEEKGEEGFEADDEEGERSPDAAVEDTGGALETCFSLSSPTASQADTALPRSPSPNVTFSVALSSSIDGMYGTDALSDDRMDIDPTSGLHPPVPNDEYDFGLSSLARPAAVSLDAADTKSDDEEGDFLAKLLMRAQRMREGKDPDVLSDTRAPIEAGEGGEEENVLTDLDDELLQSDFGDDFDAALQLDEGGEVNSRRHQALAFLESLPLRLLSQLNTSLMILNEQERSRLSPKRAVKKGGWRKNDSQAEEGEEGMGEGMELIPDETQGEDGVEGEGKKGSGRGGGDELAHVGIELSLTNRKTGADQVVSFPDDPLNMGNKATSQHRLAEIMRVAALMYAAILTDTVTTKRDIFYKDVALFGTQATVDKLVDDIAASAGLKRQDFMVCATSKGLIASSALKVFLKTGEELSFSATNASLIPPIERIEHISSDTEHIDWVLIVEKDAVFQTLCGYALLGDPEMGSGVLITGKGYPDLATLQLASLIATAFPSARFYALVDADPHGLDILSVYTHGSQATKFSHDHADLALGDRLEWMGVKASEWAGLGVRYDDLLPLSEKDVQKARFDQLSESYLSAMAMLSNRVDMPSTWRRELVHMLHLNKKAEIQVLAMRGQHDHHDAETEGMVDGEDGEEQAEGETGWTGSGMNGVVRYVVEKLKM</sequence>
<dbReference type="Proteomes" id="UP001164286">
    <property type="component" value="Unassembled WGS sequence"/>
</dbReference>
<feature type="compositionally biased region" description="Basic and acidic residues" evidence="11">
    <location>
        <begin position="199"/>
        <end position="218"/>
    </location>
</feature>
<feature type="compositionally biased region" description="Low complexity" evidence="11">
    <location>
        <begin position="1"/>
        <end position="41"/>
    </location>
</feature>
<feature type="compositionally biased region" description="Acidic residues" evidence="11">
    <location>
        <begin position="487"/>
        <end position="498"/>
    </location>
</feature>
<comment type="similarity">
    <text evidence="3 10">Belongs to the TOP6A family.</text>
</comment>
<feature type="region of interest" description="Disordered" evidence="11">
    <location>
        <begin position="452"/>
        <end position="510"/>
    </location>
</feature>
<keyword evidence="8 10" id="KW-0238">DNA-binding</keyword>
<feature type="region of interest" description="Disordered" evidence="11">
    <location>
        <begin position="1"/>
        <end position="279"/>
    </location>
</feature>
<evidence type="ECO:0000256" key="1">
    <source>
        <dbReference type="ARBA" id="ARBA00000185"/>
    </source>
</evidence>
<dbReference type="InterPro" id="IPR034136">
    <property type="entry name" value="TOPRIM_Topo6A/Spo11"/>
</dbReference>
<keyword evidence="7 10" id="KW-0799">Topoisomerase</keyword>
<reference evidence="14" key="1">
    <citation type="journal article" date="2022" name="G3 (Bethesda)">
        <title>High quality genome of the basidiomycete yeast Dioszegia hungarica PDD-24b-2 isolated from cloud water.</title>
        <authorList>
            <person name="Jarrige D."/>
            <person name="Haridas S."/>
            <person name="Bleykasten-Grosshans C."/>
            <person name="Joly M."/>
            <person name="Nadalig T."/>
            <person name="Sancelme M."/>
            <person name="Vuilleumier S."/>
            <person name="Grigoriev I.V."/>
            <person name="Amato P."/>
            <person name="Bringel F."/>
        </authorList>
    </citation>
    <scope>NUCLEOTIDE SEQUENCE</scope>
    <source>
        <strain evidence="14">PDD-24b-2</strain>
    </source>
</reference>
<accession>A0AA38LXM4</accession>
<dbReference type="GO" id="GO:0003918">
    <property type="term" value="F:DNA topoisomerase type II (double strand cut, ATP-hydrolyzing) activity"/>
    <property type="evidence" value="ECO:0007669"/>
    <property type="project" value="UniProtKB-UniRule"/>
</dbReference>
<dbReference type="SUPFAM" id="SSF56726">
    <property type="entry name" value="DNA topoisomerase IV, alpha subunit"/>
    <property type="match status" value="1"/>
</dbReference>
<keyword evidence="5" id="KW-0479">Metal-binding</keyword>
<dbReference type="GO" id="GO:0042138">
    <property type="term" value="P:meiotic DNA double-strand break formation"/>
    <property type="evidence" value="ECO:0007669"/>
    <property type="project" value="TreeGrafter"/>
</dbReference>
<dbReference type="GO" id="GO:0000706">
    <property type="term" value="P:meiotic DNA double-strand break processing"/>
    <property type="evidence" value="ECO:0007669"/>
    <property type="project" value="TreeGrafter"/>
</dbReference>
<dbReference type="InterPro" id="IPR013049">
    <property type="entry name" value="Spo11/TopoVI_A_N"/>
</dbReference>
<dbReference type="GO" id="GO:0003677">
    <property type="term" value="F:DNA binding"/>
    <property type="evidence" value="ECO:0007669"/>
    <property type="project" value="UniProtKB-UniRule"/>
</dbReference>
<dbReference type="RefSeq" id="XP_052949674.1">
    <property type="nucleotide sequence ID" value="XM_053091015.1"/>
</dbReference>